<evidence type="ECO:0000313" key="16">
    <source>
        <dbReference type="Proteomes" id="UP000547643"/>
    </source>
</evidence>
<dbReference type="Proteomes" id="UP000539064">
    <property type="component" value="Unassembled WGS sequence"/>
</dbReference>
<evidence type="ECO:0000313" key="5">
    <source>
        <dbReference type="EMBL" id="MBC1778250.1"/>
    </source>
</evidence>
<evidence type="ECO:0000313" key="1">
    <source>
        <dbReference type="EMBL" id="MBC1371947.1"/>
    </source>
</evidence>
<evidence type="ECO:0000313" key="15">
    <source>
        <dbReference type="Proteomes" id="UP000544413"/>
    </source>
</evidence>
<evidence type="ECO:0000313" key="2">
    <source>
        <dbReference type="EMBL" id="MBC1400221.1"/>
    </source>
</evidence>
<evidence type="ECO:0000313" key="19">
    <source>
        <dbReference type="Proteomes" id="UP000574104"/>
    </source>
</evidence>
<dbReference type="EMBL" id="JAARPL010000003">
    <property type="protein sequence ID" value="MBC1371947.1"/>
    <property type="molecule type" value="Genomic_DNA"/>
</dbReference>
<dbReference type="EMBL" id="JAARZA010000001">
    <property type="protein sequence ID" value="MBC2239424.1"/>
    <property type="molecule type" value="Genomic_DNA"/>
</dbReference>
<evidence type="ECO:0000313" key="12">
    <source>
        <dbReference type="Proteomes" id="UP000529446"/>
    </source>
</evidence>
<name>A0A7X0XEZ8_9LIST</name>
<dbReference type="RefSeq" id="WP_159106425.1">
    <property type="nucleotide sequence ID" value="NZ_CBCSHQ010000002.1"/>
</dbReference>
<dbReference type="EMBL" id="JAARSH010000001">
    <property type="protein sequence ID" value="MBC1614720.1"/>
    <property type="molecule type" value="Genomic_DNA"/>
</dbReference>
<evidence type="ECO:0000313" key="14">
    <source>
        <dbReference type="Proteomes" id="UP000539064"/>
    </source>
</evidence>
<dbReference type="Proteomes" id="UP000574104">
    <property type="component" value="Unassembled WGS sequence"/>
</dbReference>
<evidence type="ECO:0000313" key="20">
    <source>
        <dbReference type="Proteomes" id="UP000591929"/>
    </source>
</evidence>
<protein>
    <recommendedName>
        <fullName evidence="21">Preprotein translocase subunit TatA</fullName>
    </recommendedName>
</protein>
<dbReference type="Proteomes" id="UP000553016">
    <property type="component" value="Unassembled WGS sequence"/>
</dbReference>
<dbReference type="Proteomes" id="UP000529446">
    <property type="component" value="Unassembled WGS sequence"/>
</dbReference>
<sequence>MWFIIALIAVIFALMFFLPSLGSGKRKKSDNQEQRIEEIRNHIKQDMNGPKY</sequence>
<evidence type="ECO:0000313" key="9">
    <source>
        <dbReference type="EMBL" id="MBC2165078.1"/>
    </source>
</evidence>
<proteinExistence type="predicted"/>
<dbReference type="Proteomes" id="UP000591929">
    <property type="component" value="Unassembled WGS sequence"/>
</dbReference>
<dbReference type="EMBL" id="JAASTX010000019">
    <property type="protein sequence ID" value="MBC1492822.1"/>
    <property type="molecule type" value="Genomic_DNA"/>
</dbReference>
<evidence type="ECO:0000313" key="18">
    <source>
        <dbReference type="Proteomes" id="UP000553016"/>
    </source>
</evidence>
<reference evidence="11 12" key="1">
    <citation type="submission" date="2020-03" db="EMBL/GenBank/DDBJ databases">
        <title>Soil Listeria distribution.</title>
        <authorList>
            <person name="Liao J."/>
            <person name="Wiedmann M."/>
        </authorList>
    </citation>
    <scope>NUCLEOTIDE SEQUENCE [LARGE SCALE GENOMIC DNA]</scope>
    <source>
        <strain evidence="10 18">FSL L7-0149</strain>
        <strain evidence="9 11">FSL L7-0245</strain>
        <strain evidence="8 12">FSL L7-0360</strain>
        <strain evidence="6 14">FSL L7-0978</strain>
        <strain evidence="7 17">FSL L7-0990</strain>
        <strain evidence="5 16">FSL L7-1017</strain>
        <strain evidence="4 19">FSL L7-1299</strain>
        <strain evidence="3 13">FSL L7-1547</strain>
        <strain evidence="2 15">FSL L7-1658</strain>
        <strain evidence="1 20">FSL L7-1681</strain>
    </source>
</reference>
<dbReference type="EMBL" id="JAARPT010000001">
    <property type="protein sequence ID" value="MBC1400221.1"/>
    <property type="molecule type" value="Genomic_DNA"/>
</dbReference>
<accession>A0A7X0XEZ8</accession>
<evidence type="ECO:0000313" key="7">
    <source>
        <dbReference type="EMBL" id="MBC1795622.1"/>
    </source>
</evidence>
<dbReference type="Proteomes" id="UP000533953">
    <property type="component" value="Unassembled WGS sequence"/>
</dbReference>
<evidence type="ECO:0000313" key="8">
    <source>
        <dbReference type="EMBL" id="MBC2117487.1"/>
    </source>
</evidence>
<dbReference type="EMBL" id="JAARVG010000003">
    <property type="protein sequence ID" value="MBC1792544.1"/>
    <property type="molecule type" value="Genomic_DNA"/>
</dbReference>
<evidence type="ECO:0000313" key="13">
    <source>
        <dbReference type="Proteomes" id="UP000533953"/>
    </source>
</evidence>
<dbReference type="Proteomes" id="UP000544413">
    <property type="component" value="Unassembled WGS sequence"/>
</dbReference>
<dbReference type="EMBL" id="JAARXI010000006">
    <property type="protein sequence ID" value="MBC2117487.1"/>
    <property type="molecule type" value="Genomic_DNA"/>
</dbReference>
<dbReference type="EMBL" id="JAARYH010000001">
    <property type="protein sequence ID" value="MBC2165078.1"/>
    <property type="molecule type" value="Genomic_DNA"/>
</dbReference>
<dbReference type="Proteomes" id="UP000547643">
    <property type="component" value="Unassembled WGS sequence"/>
</dbReference>
<dbReference type="AlphaFoldDB" id="A0A7X0XEZ8"/>
<dbReference type="EMBL" id="JAARUV010000001">
    <property type="protein sequence ID" value="MBC1778250.1"/>
    <property type="molecule type" value="Genomic_DNA"/>
</dbReference>
<evidence type="ECO:0000313" key="10">
    <source>
        <dbReference type="EMBL" id="MBC2239424.1"/>
    </source>
</evidence>
<evidence type="ECO:0000313" key="11">
    <source>
        <dbReference type="Proteomes" id="UP000519573"/>
    </source>
</evidence>
<evidence type="ECO:0000313" key="3">
    <source>
        <dbReference type="EMBL" id="MBC1492822.1"/>
    </source>
</evidence>
<evidence type="ECO:0000313" key="4">
    <source>
        <dbReference type="EMBL" id="MBC1614720.1"/>
    </source>
</evidence>
<dbReference type="EMBL" id="JAARVD010000001">
    <property type="protein sequence ID" value="MBC1795622.1"/>
    <property type="molecule type" value="Genomic_DNA"/>
</dbReference>
<dbReference type="Proteomes" id="UP000548082">
    <property type="component" value="Unassembled WGS sequence"/>
</dbReference>
<comment type="caution">
    <text evidence="3">The sequence shown here is derived from an EMBL/GenBank/DDBJ whole genome shotgun (WGS) entry which is preliminary data.</text>
</comment>
<evidence type="ECO:0000313" key="6">
    <source>
        <dbReference type="EMBL" id="MBC1792544.1"/>
    </source>
</evidence>
<dbReference type="Proteomes" id="UP000519573">
    <property type="component" value="Unassembled WGS sequence"/>
</dbReference>
<organism evidence="3 13">
    <name type="scientific">Listeria booriae</name>
    <dbReference type="NCBI Taxonomy" id="1552123"/>
    <lineage>
        <taxon>Bacteria</taxon>
        <taxon>Bacillati</taxon>
        <taxon>Bacillota</taxon>
        <taxon>Bacilli</taxon>
        <taxon>Bacillales</taxon>
        <taxon>Listeriaceae</taxon>
        <taxon>Listeria</taxon>
    </lineage>
</organism>
<evidence type="ECO:0000313" key="17">
    <source>
        <dbReference type="Proteomes" id="UP000548082"/>
    </source>
</evidence>
<gene>
    <name evidence="2" type="ORF">HB836_01335</name>
    <name evidence="1" type="ORF">HB847_06140</name>
    <name evidence="4" type="ORF">HB904_00820</name>
    <name evidence="5" type="ORF">HCA46_05305</name>
    <name evidence="6" type="ORF">HCA52_03855</name>
    <name evidence="7" type="ORF">HCA55_02740</name>
    <name evidence="8" type="ORF">HCB06_12730</name>
    <name evidence="9" type="ORF">HCB26_00650</name>
    <name evidence="10" type="ORF">HCB35_02950</name>
    <name evidence="3" type="ORF">HCI99_13440</name>
</gene>
<dbReference type="GeneID" id="58719094"/>
<evidence type="ECO:0008006" key="21">
    <source>
        <dbReference type="Google" id="ProtNLM"/>
    </source>
</evidence>